<evidence type="ECO:0000313" key="2">
    <source>
        <dbReference type="Proteomes" id="UP000237105"/>
    </source>
</evidence>
<name>A0A2P5D2G0_PARAD</name>
<dbReference type="Proteomes" id="UP000237105">
    <property type="component" value="Unassembled WGS sequence"/>
</dbReference>
<proteinExistence type="predicted"/>
<sequence>MAGKEELQIFCYIIWCLWGAHNKLIFENKLQTPGDVLETVNCALANLSLASLSLPKVPPSTAEDKRWEPPEIGCLKLNIATVSNGVNSTGFGLVI</sequence>
<evidence type="ECO:0000313" key="1">
    <source>
        <dbReference type="EMBL" id="PON67458.1"/>
    </source>
</evidence>
<organism evidence="1 2">
    <name type="scientific">Parasponia andersonii</name>
    <name type="common">Sponia andersonii</name>
    <dbReference type="NCBI Taxonomy" id="3476"/>
    <lineage>
        <taxon>Eukaryota</taxon>
        <taxon>Viridiplantae</taxon>
        <taxon>Streptophyta</taxon>
        <taxon>Embryophyta</taxon>
        <taxon>Tracheophyta</taxon>
        <taxon>Spermatophyta</taxon>
        <taxon>Magnoliopsida</taxon>
        <taxon>eudicotyledons</taxon>
        <taxon>Gunneridae</taxon>
        <taxon>Pentapetalae</taxon>
        <taxon>rosids</taxon>
        <taxon>fabids</taxon>
        <taxon>Rosales</taxon>
        <taxon>Cannabaceae</taxon>
        <taxon>Parasponia</taxon>
    </lineage>
</organism>
<gene>
    <name evidence="1" type="ORF">PanWU01x14_102610</name>
</gene>
<dbReference type="OrthoDB" id="1747175at2759"/>
<keyword evidence="2" id="KW-1185">Reference proteome</keyword>
<accession>A0A2P5D2G0</accession>
<comment type="caution">
    <text evidence="1">The sequence shown here is derived from an EMBL/GenBank/DDBJ whole genome shotgun (WGS) entry which is preliminary data.</text>
</comment>
<protein>
    <submittedName>
        <fullName evidence="1">Uncharacterized protein</fullName>
    </submittedName>
</protein>
<dbReference type="AlphaFoldDB" id="A0A2P5D2G0"/>
<dbReference type="EMBL" id="JXTB01000071">
    <property type="protein sequence ID" value="PON67458.1"/>
    <property type="molecule type" value="Genomic_DNA"/>
</dbReference>
<reference evidence="2" key="1">
    <citation type="submission" date="2016-06" db="EMBL/GenBank/DDBJ databases">
        <title>Parallel loss of symbiosis genes in relatives of nitrogen-fixing non-legume Parasponia.</title>
        <authorList>
            <person name="Van Velzen R."/>
            <person name="Holmer R."/>
            <person name="Bu F."/>
            <person name="Rutten L."/>
            <person name="Van Zeijl A."/>
            <person name="Liu W."/>
            <person name="Santuari L."/>
            <person name="Cao Q."/>
            <person name="Sharma T."/>
            <person name="Shen D."/>
            <person name="Roswanjaya Y."/>
            <person name="Wardhani T."/>
            <person name="Kalhor M.S."/>
            <person name="Jansen J."/>
            <person name="Van den Hoogen J."/>
            <person name="Gungor B."/>
            <person name="Hartog M."/>
            <person name="Hontelez J."/>
            <person name="Verver J."/>
            <person name="Yang W.-C."/>
            <person name="Schijlen E."/>
            <person name="Repin R."/>
            <person name="Schilthuizen M."/>
            <person name="Schranz E."/>
            <person name="Heidstra R."/>
            <person name="Miyata K."/>
            <person name="Fedorova E."/>
            <person name="Kohlen W."/>
            <person name="Bisseling T."/>
            <person name="Smit S."/>
            <person name="Geurts R."/>
        </authorList>
    </citation>
    <scope>NUCLEOTIDE SEQUENCE [LARGE SCALE GENOMIC DNA]</scope>
    <source>
        <strain evidence="2">cv. WU1-14</strain>
    </source>
</reference>